<feature type="domain" description="TonB-dependent receptor plug" evidence="9">
    <location>
        <begin position="130"/>
        <end position="223"/>
    </location>
</feature>
<dbReference type="InterPro" id="IPR010917">
    <property type="entry name" value="TonB_rcpt_CS"/>
</dbReference>
<keyword evidence="3" id="KW-0812">Transmembrane</keyword>
<gene>
    <name evidence="10" type="ORF">METZ01_LOCUS55042</name>
</gene>
<dbReference type="AlphaFoldDB" id="A0A381SFX3"/>
<dbReference type="SUPFAM" id="SSF56935">
    <property type="entry name" value="Porins"/>
    <property type="match status" value="1"/>
</dbReference>
<evidence type="ECO:0000256" key="1">
    <source>
        <dbReference type="ARBA" id="ARBA00004571"/>
    </source>
</evidence>
<organism evidence="10">
    <name type="scientific">marine metagenome</name>
    <dbReference type="NCBI Taxonomy" id="408172"/>
    <lineage>
        <taxon>unclassified sequences</taxon>
        <taxon>metagenomes</taxon>
        <taxon>ecological metagenomes</taxon>
    </lineage>
</organism>
<dbReference type="GO" id="GO:0015344">
    <property type="term" value="F:siderophore uptake transmembrane transporter activity"/>
    <property type="evidence" value="ECO:0007669"/>
    <property type="project" value="TreeGrafter"/>
</dbReference>
<dbReference type="PANTHER" id="PTHR30069:SF29">
    <property type="entry name" value="HEMOGLOBIN AND HEMOGLOBIN-HAPTOGLOBIN-BINDING PROTEIN 1-RELATED"/>
    <property type="match status" value="1"/>
</dbReference>
<evidence type="ECO:0000256" key="6">
    <source>
        <dbReference type="ARBA" id="ARBA00023136"/>
    </source>
</evidence>
<sequence length="996" mass="108855">MQHGGRIMRKLSKLVALFVIVSFAWTQTTGKMRGTVKSTDGQALAGANVIVDGSGMGAATDSEGGYTILNIPAGKYSVTATYIGYKSTTESNVLVKVDLTTPMDFSLETSAVEGEAVTIVGQKRLIEPSATNSVRTVDAEEIQNAASRSVTGMLDMQAGVTITNGRLHIRGSRAEEVAYTLDGAQITDVINTGRDISAIPEALAEIAVESGGYGAHVGGANSGVVRQTLRTGGSEFGGNVRFESGDYGYNDMTATIGGPLGPVKFFAALRQTHTDDWNPSFYESFDIDVDGDGTVDDLPSFEAGVTPDGDTIQVSFDGSAIPHRAQDKFQLNSTASMDFGPLNLRFTGVVDNATWQSNSLPIYYMFNTDRLSEGERNLTMIATRVNFFLNPNFLITAGFSTMNRSYESYDGLFGKPGGFEDALMWHDSATVADKMGAEAGANWKTAYTDPTSYYVGLFPFQRPGDITTGWSKNNHSTLGLDAGITYQMGDHEIRAGLDMKNYTYRKYYLSTSAMEQVNRLVATSDDVASFSDAASGSNETVTDALSLYLRGGQIGYDDYGAESDEGFDGPREPSTMSFYVNDKYEAGDITINVGVRMDQFNLDDWKMNDPANPPWDETNQGIKEDEMSDSDSKTSIQPRLGLAFPVTDETVFHLQYGRFSQMPELDLPYASTRYMHLIWGGQNYTPDPMGFDLDPIETTQYEVGMSYQFLPDAAIDVTAFAKNTTGQLVLDTKQDVGIDNAYGASTDAPYYENGDFTTVNGFEFTLRTRRISRLMTYASYTWSDARGINSDPNSNAGNLDQNALSPPPMMISPLYYTNKHRGAVSMDYRFGADDGLLSGLGFNLQYKFNSGHPFTLSDGGMGQRAANEGALLWDARSREPQEPVGSSTTPWQNYVNLKADYTLSLGGIGVQLFAYVENLLNTKNVINVYHRSGNAYDDNFLTDPKLSTEIVAANGDLYVDLYENVNLANRQHFSWDFGQDLFGTPRIVKFGASVNF</sequence>
<dbReference type="Gene3D" id="2.40.170.20">
    <property type="entry name" value="TonB-dependent receptor, beta-barrel domain"/>
    <property type="match status" value="1"/>
</dbReference>
<dbReference type="Pfam" id="PF07715">
    <property type="entry name" value="Plug"/>
    <property type="match status" value="1"/>
</dbReference>
<dbReference type="InterPro" id="IPR008969">
    <property type="entry name" value="CarboxyPept-like_regulatory"/>
</dbReference>
<dbReference type="Gene3D" id="2.60.40.1120">
    <property type="entry name" value="Carboxypeptidase-like, regulatory domain"/>
    <property type="match status" value="1"/>
</dbReference>
<proteinExistence type="predicted"/>
<evidence type="ECO:0000256" key="8">
    <source>
        <dbReference type="SAM" id="MobiDB-lite"/>
    </source>
</evidence>
<keyword evidence="7" id="KW-0998">Cell outer membrane</keyword>
<keyword evidence="2" id="KW-0813">Transport</keyword>
<evidence type="ECO:0000256" key="4">
    <source>
        <dbReference type="ARBA" id="ARBA00022729"/>
    </source>
</evidence>
<dbReference type="PANTHER" id="PTHR30069">
    <property type="entry name" value="TONB-DEPENDENT OUTER MEMBRANE RECEPTOR"/>
    <property type="match status" value="1"/>
</dbReference>
<reference evidence="10" key="1">
    <citation type="submission" date="2018-05" db="EMBL/GenBank/DDBJ databases">
        <authorList>
            <person name="Lanie J.A."/>
            <person name="Ng W.-L."/>
            <person name="Kazmierczak K.M."/>
            <person name="Andrzejewski T.M."/>
            <person name="Davidsen T.M."/>
            <person name="Wayne K.J."/>
            <person name="Tettelin H."/>
            <person name="Glass J.I."/>
            <person name="Rusch D."/>
            <person name="Podicherti R."/>
            <person name="Tsui H.-C.T."/>
            <person name="Winkler M.E."/>
        </authorList>
    </citation>
    <scope>NUCLEOTIDE SEQUENCE</scope>
</reference>
<comment type="subcellular location">
    <subcellularLocation>
        <location evidence="1">Cell outer membrane</location>
        <topology evidence="1">Multi-pass membrane protein</topology>
    </subcellularLocation>
</comment>
<evidence type="ECO:0000256" key="2">
    <source>
        <dbReference type="ARBA" id="ARBA00022448"/>
    </source>
</evidence>
<name>A0A381SFX3_9ZZZZ</name>
<dbReference type="EMBL" id="UINC01002980">
    <property type="protein sequence ID" value="SVA02188.1"/>
    <property type="molecule type" value="Genomic_DNA"/>
</dbReference>
<keyword evidence="6" id="KW-0472">Membrane</keyword>
<protein>
    <recommendedName>
        <fullName evidence="9">TonB-dependent receptor plug domain-containing protein</fullName>
    </recommendedName>
</protein>
<dbReference type="InterPro" id="IPR012910">
    <property type="entry name" value="Plug_dom"/>
</dbReference>
<evidence type="ECO:0000256" key="5">
    <source>
        <dbReference type="ARBA" id="ARBA00023077"/>
    </source>
</evidence>
<dbReference type="Gene3D" id="2.170.130.10">
    <property type="entry name" value="TonB-dependent receptor, plug domain"/>
    <property type="match status" value="1"/>
</dbReference>
<dbReference type="InterPro" id="IPR039426">
    <property type="entry name" value="TonB-dep_rcpt-like"/>
</dbReference>
<keyword evidence="4" id="KW-0732">Signal</keyword>
<dbReference type="InterPro" id="IPR037066">
    <property type="entry name" value="Plug_dom_sf"/>
</dbReference>
<dbReference type="PROSITE" id="PS01156">
    <property type="entry name" value="TONB_DEPENDENT_REC_2"/>
    <property type="match status" value="1"/>
</dbReference>
<feature type="region of interest" description="Disordered" evidence="8">
    <location>
        <begin position="610"/>
        <end position="634"/>
    </location>
</feature>
<evidence type="ECO:0000256" key="7">
    <source>
        <dbReference type="ARBA" id="ARBA00023237"/>
    </source>
</evidence>
<dbReference type="PROSITE" id="PS52016">
    <property type="entry name" value="TONB_DEPENDENT_REC_3"/>
    <property type="match status" value="1"/>
</dbReference>
<dbReference type="GO" id="GO:0044718">
    <property type="term" value="P:siderophore transmembrane transport"/>
    <property type="evidence" value="ECO:0007669"/>
    <property type="project" value="TreeGrafter"/>
</dbReference>
<dbReference type="SUPFAM" id="SSF49464">
    <property type="entry name" value="Carboxypeptidase regulatory domain-like"/>
    <property type="match status" value="1"/>
</dbReference>
<dbReference type="Pfam" id="PF13620">
    <property type="entry name" value="CarboxypepD_reg"/>
    <property type="match status" value="1"/>
</dbReference>
<evidence type="ECO:0000313" key="10">
    <source>
        <dbReference type="EMBL" id="SVA02188.1"/>
    </source>
</evidence>
<accession>A0A381SFX3</accession>
<keyword evidence="5" id="KW-0798">TonB box</keyword>
<dbReference type="InterPro" id="IPR036942">
    <property type="entry name" value="Beta-barrel_TonB_sf"/>
</dbReference>
<dbReference type="GO" id="GO:0009279">
    <property type="term" value="C:cell outer membrane"/>
    <property type="evidence" value="ECO:0007669"/>
    <property type="project" value="UniProtKB-SubCell"/>
</dbReference>
<evidence type="ECO:0000256" key="3">
    <source>
        <dbReference type="ARBA" id="ARBA00022692"/>
    </source>
</evidence>
<evidence type="ECO:0000259" key="9">
    <source>
        <dbReference type="Pfam" id="PF07715"/>
    </source>
</evidence>